<protein>
    <submittedName>
        <fullName evidence="7">ABC transporter permease</fullName>
    </submittedName>
</protein>
<dbReference type="Pfam" id="PF02653">
    <property type="entry name" value="BPD_transp_2"/>
    <property type="match status" value="1"/>
</dbReference>
<evidence type="ECO:0000313" key="8">
    <source>
        <dbReference type="Proteomes" id="UP001169242"/>
    </source>
</evidence>
<feature type="transmembrane region" description="Helical" evidence="6">
    <location>
        <begin position="15"/>
        <end position="37"/>
    </location>
</feature>
<proteinExistence type="predicted"/>
<evidence type="ECO:0000256" key="6">
    <source>
        <dbReference type="SAM" id="Phobius"/>
    </source>
</evidence>
<dbReference type="GO" id="GO:0022857">
    <property type="term" value="F:transmembrane transporter activity"/>
    <property type="evidence" value="ECO:0007669"/>
    <property type="project" value="InterPro"/>
</dbReference>
<feature type="transmembrane region" description="Helical" evidence="6">
    <location>
        <begin position="147"/>
        <end position="167"/>
    </location>
</feature>
<dbReference type="Proteomes" id="UP001169242">
    <property type="component" value="Unassembled WGS sequence"/>
</dbReference>
<comment type="caution">
    <text evidence="7">The sequence shown here is derived from an EMBL/GenBank/DDBJ whole genome shotgun (WGS) entry which is preliminary data.</text>
</comment>
<feature type="transmembrane region" description="Helical" evidence="6">
    <location>
        <begin position="114"/>
        <end position="135"/>
    </location>
</feature>
<keyword evidence="4 6" id="KW-1133">Transmembrane helix</keyword>
<accession>A0AA42J1W1</accession>
<dbReference type="AlphaFoldDB" id="A0AA42J1W1"/>
<feature type="transmembrane region" description="Helical" evidence="6">
    <location>
        <begin position="323"/>
        <end position="342"/>
    </location>
</feature>
<feature type="transmembrane region" description="Helical" evidence="6">
    <location>
        <begin position="194"/>
        <end position="213"/>
    </location>
</feature>
<evidence type="ECO:0000256" key="2">
    <source>
        <dbReference type="ARBA" id="ARBA00022475"/>
    </source>
</evidence>
<evidence type="ECO:0000256" key="3">
    <source>
        <dbReference type="ARBA" id="ARBA00022692"/>
    </source>
</evidence>
<organism evidence="7 8">
    <name type="scientific">Holtiella tumoricola</name>
    <dbReference type="NCBI Taxonomy" id="3018743"/>
    <lineage>
        <taxon>Bacteria</taxon>
        <taxon>Bacillati</taxon>
        <taxon>Bacillota</taxon>
        <taxon>Clostridia</taxon>
        <taxon>Lachnospirales</taxon>
        <taxon>Cellulosilyticaceae</taxon>
        <taxon>Holtiella</taxon>
    </lineage>
</organism>
<evidence type="ECO:0000256" key="4">
    <source>
        <dbReference type="ARBA" id="ARBA00022989"/>
    </source>
</evidence>
<dbReference type="PANTHER" id="PTHR47089:SF1">
    <property type="entry name" value="GUANOSINE ABC TRANSPORTER PERMEASE PROTEIN NUPP"/>
    <property type="match status" value="1"/>
</dbReference>
<evidence type="ECO:0000313" key="7">
    <source>
        <dbReference type="EMBL" id="MDA3733037.1"/>
    </source>
</evidence>
<dbReference type="PANTHER" id="PTHR47089">
    <property type="entry name" value="ABC TRANSPORTER, PERMEASE PROTEIN"/>
    <property type="match status" value="1"/>
</dbReference>
<keyword evidence="2" id="KW-1003">Cell membrane</keyword>
<gene>
    <name evidence="7" type="ORF">PBV87_16295</name>
</gene>
<name>A0AA42J1W1_9FIRM</name>
<dbReference type="RefSeq" id="WP_242847658.1">
    <property type="nucleotide sequence ID" value="NZ_JAQIFT010000059.1"/>
</dbReference>
<dbReference type="GO" id="GO:0005886">
    <property type="term" value="C:plasma membrane"/>
    <property type="evidence" value="ECO:0007669"/>
    <property type="project" value="UniProtKB-SubCell"/>
</dbReference>
<keyword evidence="8" id="KW-1185">Reference proteome</keyword>
<reference evidence="7" key="1">
    <citation type="journal article" date="2023" name="Int. J. Syst. Evol. Microbiol.">
        <title>&lt;i&gt;Holtiella tumoricola&lt;/i&gt; gen. nov. sp. nov., isolated from a human clinical sample.</title>
        <authorList>
            <person name="Allen-Vercoe E."/>
            <person name="Daigneault M.C."/>
            <person name="Vancuren S.J."/>
            <person name="Cochrane K."/>
            <person name="O'Neal L.L."/>
            <person name="Sankaranarayanan K."/>
            <person name="Lawson P.A."/>
        </authorList>
    </citation>
    <scope>NUCLEOTIDE SEQUENCE</scope>
    <source>
        <strain evidence="7">CC70A</strain>
    </source>
</reference>
<keyword evidence="5 6" id="KW-0472">Membrane</keyword>
<sequence length="357" mass="38769">MSNIKNWFDKNSFNALRLSVAIAIALAISTAIVFLVSETPVEALSALFTGPLGSKRHFFNVLEMATPLAFTGFALSLIYQSGNFSMIADGSLYLGAVVASVIAIKLPLPAGIHPIVAIAVAAVVGGLIGAIPALLKVKYKSNELVTSLMLNYVCFYSGLYVVNRFIIDRQAGNFASLKFEKTASLGKIVEGTRLHWGFVLMLIVGILLYIFVYKTKWGYEIRLVGSNLEFAKHTGINTAKVIIMTQMLAGAIAGMGGASEKLGMYTRFGWADAPTYAWDGVIIAILAGNNPKFVPFAAFFLAYIRVGADIMSRKSDVPNELIAIIQGIIILLITAERFLYVVKQRQESKKALENYSS</sequence>
<evidence type="ECO:0000256" key="1">
    <source>
        <dbReference type="ARBA" id="ARBA00004651"/>
    </source>
</evidence>
<feature type="transmembrane region" description="Helical" evidence="6">
    <location>
        <begin position="91"/>
        <end position="108"/>
    </location>
</feature>
<dbReference type="CDD" id="cd06580">
    <property type="entry name" value="TM_PBP1_transp_TpRbsC_like"/>
    <property type="match status" value="1"/>
</dbReference>
<keyword evidence="3 6" id="KW-0812">Transmembrane</keyword>
<comment type="subcellular location">
    <subcellularLocation>
        <location evidence="1">Cell membrane</location>
        <topology evidence="1">Multi-pass membrane protein</topology>
    </subcellularLocation>
</comment>
<evidence type="ECO:0000256" key="5">
    <source>
        <dbReference type="ARBA" id="ARBA00023136"/>
    </source>
</evidence>
<dbReference type="EMBL" id="JAQIFT010000059">
    <property type="protein sequence ID" value="MDA3733037.1"/>
    <property type="molecule type" value="Genomic_DNA"/>
</dbReference>
<dbReference type="InterPro" id="IPR001851">
    <property type="entry name" value="ABC_transp_permease"/>
</dbReference>
<feature type="transmembrane region" description="Helical" evidence="6">
    <location>
        <begin position="57"/>
        <end position="79"/>
    </location>
</feature>